<evidence type="ECO:0000313" key="3">
    <source>
        <dbReference type="EMBL" id="CAK77071.1"/>
    </source>
</evidence>
<dbReference type="OrthoDB" id="305000at2759"/>
<evidence type="ECO:0000256" key="2">
    <source>
        <dbReference type="SAM" id="MobiDB-lite"/>
    </source>
</evidence>
<dbReference type="RefSeq" id="XP_001444468.1">
    <property type="nucleotide sequence ID" value="XM_001444431.1"/>
</dbReference>
<sequence>MNRTPSHSLYMRNSHNQSHSPIPQQKFITPEKLVRVSGSSGVKMNSIQKNGTRIRSEAVETVNKAKEQQKLQEYVQEFEYKLELVQQKNEEQQQLEMRILMLLQKNHDQAEEMELLKQENEQLKQLLYEQQTQIVEQSQEILALKVYKDGLKKLSFSDYFRQQNI</sequence>
<evidence type="ECO:0000313" key="4">
    <source>
        <dbReference type="Proteomes" id="UP000000600"/>
    </source>
</evidence>
<dbReference type="OMA" id="QQLEMRI"/>
<accession>A0D204</accession>
<gene>
    <name evidence="3" type="ORF">GSPATT00012577001</name>
</gene>
<feature type="coiled-coil region" evidence="1">
    <location>
        <begin position="75"/>
        <end position="140"/>
    </location>
</feature>
<reference evidence="3 4" key="1">
    <citation type="journal article" date="2006" name="Nature">
        <title>Global trends of whole-genome duplications revealed by the ciliate Paramecium tetraurelia.</title>
        <authorList>
            <consortium name="Genoscope"/>
            <person name="Aury J.-M."/>
            <person name="Jaillon O."/>
            <person name="Duret L."/>
            <person name="Noel B."/>
            <person name="Jubin C."/>
            <person name="Porcel B.M."/>
            <person name="Segurens B."/>
            <person name="Daubin V."/>
            <person name="Anthouard V."/>
            <person name="Aiach N."/>
            <person name="Arnaiz O."/>
            <person name="Billaut A."/>
            <person name="Beisson J."/>
            <person name="Blanc I."/>
            <person name="Bouhouche K."/>
            <person name="Camara F."/>
            <person name="Duharcourt S."/>
            <person name="Guigo R."/>
            <person name="Gogendeau D."/>
            <person name="Katinka M."/>
            <person name="Keller A.-M."/>
            <person name="Kissmehl R."/>
            <person name="Klotz C."/>
            <person name="Koll F."/>
            <person name="Le Moue A."/>
            <person name="Lepere C."/>
            <person name="Malinsky S."/>
            <person name="Nowacki M."/>
            <person name="Nowak J.K."/>
            <person name="Plattner H."/>
            <person name="Poulain J."/>
            <person name="Ruiz F."/>
            <person name="Serrano V."/>
            <person name="Zagulski M."/>
            <person name="Dessen P."/>
            <person name="Betermier M."/>
            <person name="Weissenbach J."/>
            <person name="Scarpelli C."/>
            <person name="Schachter V."/>
            <person name="Sperling L."/>
            <person name="Meyer E."/>
            <person name="Cohen J."/>
            <person name="Wincker P."/>
        </authorList>
    </citation>
    <scope>NUCLEOTIDE SEQUENCE [LARGE SCALE GENOMIC DNA]</scope>
    <source>
        <strain evidence="3 4">Stock d4-2</strain>
    </source>
</reference>
<name>A0D204_PARTE</name>
<dbReference type="GeneID" id="5030252"/>
<dbReference type="KEGG" id="ptm:GSPATT00012577001"/>
<dbReference type="InParanoid" id="A0D204"/>
<protein>
    <submittedName>
        <fullName evidence="3">Uncharacterized protein</fullName>
    </submittedName>
</protein>
<evidence type="ECO:0000256" key="1">
    <source>
        <dbReference type="SAM" id="Coils"/>
    </source>
</evidence>
<dbReference type="AlphaFoldDB" id="A0D204"/>
<keyword evidence="4" id="KW-1185">Reference proteome</keyword>
<dbReference type="HOGENOM" id="CLU_1716784_0_0_1"/>
<dbReference type="Proteomes" id="UP000000600">
    <property type="component" value="Unassembled WGS sequence"/>
</dbReference>
<dbReference type="EMBL" id="CT868263">
    <property type="protein sequence ID" value="CAK77071.1"/>
    <property type="molecule type" value="Genomic_DNA"/>
</dbReference>
<organism evidence="3 4">
    <name type="scientific">Paramecium tetraurelia</name>
    <dbReference type="NCBI Taxonomy" id="5888"/>
    <lineage>
        <taxon>Eukaryota</taxon>
        <taxon>Sar</taxon>
        <taxon>Alveolata</taxon>
        <taxon>Ciliophora</taxon>
        <taxon>Intramacronucleata</taxon>
        <taxon>Oligohymenophorea</taxon>
        <taxon>Peniculida</taxon>
        <taxon>Parameciidae</taxon>
        <taxon>Paramecium</taxon>
    </lineage>
</organism>
<proteinExistence type="predicted"/>
<keyword evidence="1" id="KW-0175">Coiled coil</keyword>
<feature type="region of interest" description="Disordered" evidence="2">
    <location>
        <begin position="1"/>
        <end position="27"/>
    </location>
</feature>